<evidence type="ECO:0008006" key="3">
    <source>
        <dbReference type="Google" id="ProtNLM"/>
    </source>
</evidence>
<name>A0A090BUB7_9GAMM</name>
<reference evidence="1 2" key="1">
    <citation type="journal article" date="2014" name="ISME J.">
        <title>Ecophysiology of Thioploca ingrica as revealed by the complete genome sequence supplemented with proteomic evidence.</title>
        <authorList>
            <person name="Kojima H."/>
            <person name="Ogura Y."/>
            <person name="Yamamoto N."/>
            <person name="Togashi T."/>
            <person name="Mori H."/>
            <person name="Watanabe T."/>
            <person name="Nemoto F."/>
            <person name="Kurokawa K."/>
            <person name="Hayashi T."/>
            <person name="Fukui M."/>
        </authorList>
    </citation>
    <scope>NUCLEOTIDE SEQUENCE [LARGE SCALE GENOMIC DNA]</scope>
</reference>
<evidence type="ECO:0000313" key="2">
    <source>
        <dbReference type="Proteomes" id="UP000031623"/>
    </source>
</evidence>
<dbReference type="KEGG" id="tig:THII_0529"/>
<dbReference type="Proteomes" id="UP000031623">
    <property type="component" value="Chromosome"/>
</dbReference>
<accession>A0A090BUB7</accession>
<dbReference type="STRING" id="40754.THII_0529"/>
<dbReference type="Gene3D" id="3.40.50.300">
    <property type="entry name" value="P-loop containing nucleotide triphosphate hydrolases"/>
    <property type="match status" value="1"/>
</dbReference>
<proteinExistence type="predicted"/>
<protein>
    <recommendedName>
        <fullName evidence="3">Sulfotransferase</fullName>
    </recommendedName>
</protein>
<evidence type="ECO:0000313" key="1">
    <source>
        <dbReference type="EMBL" id="BAP54826.1"/>
    </source>
</evidence>
<dbReference type="HOGENOM" id="CLU_1474531_0_0_6"/>
<dbReference type="InterPro" id="IPR027417">
    <property type="entry name" value="P-loop_NTPase"/>
</dbReference>
<organism evidence="1 2">
    <name type="scientific">Thioploca ingrica</name>
    <dbReference type="NCBI Taxonomy" id="40754"/>
    <lineage>
        <taxon>Bacteria</taxon>
        <taxon>Pseudomonadati</taxon>
        <taxon>Pseudomonadota</taxon>
        <taxon>Gammaproteobacteria</taxon>
        <taxon>Thiotrichales</taxon>
        <taxon>Thiotrichaceae</taxon>
        <taxon>Thioploca</taxon>
    </lineage>
</organism>
<gene>
    <name evidence="1" type="ORF">THII_0529</name>
</gene>
<keyword evidence="2" id="KW-1185">Reference proteome</keyword>
<sequence length="183" mass="21919">MVDKNRGWLNQLEMVYHLDPNCRMLVCVRELGQIYGSVEAQHQQTLLLDFPDHLAALSHYTRADKLFGHEGVIGMPLKAIENLQDIDNRLQARLYYVVFEHLMKEPVTVMREIYQWLNLPDAPFDPQRLKVKPHESDSYYRFKYLHKTYPRIQPPAYHSIPPRIEVELRKNFAWFYQIFYPEN</sequence>
<dbReference type="SUPFAM" id="SSF52540">
    <property type="entry name" value="P-loop containing nucleoside triphosphate hydrolases"/>
    <property type="match status" value="1"/>
</dbReference>
<dbReference type="EMBL" id="AP014633">
    <property type="protein sequence ID" value="BAP54826.1"/>
    <property type="molecule type" value="Genomic_DNA"/>
</dbReference>
<dbReference type="AlphaFoldDB" id="A0A090BUB7"/>